<gene>
    <name evidence="1" type="ORF">O1611_g2905</name>
</gene>
<organism evidence="1 2">
    <name type="scientific">Lasiodiplodia mahajangana</name>
    <dbReference type="NCBI Taxonomy" id="1108764"/>
    <lineage>
        <taxon>Eukaryota</taxon>
        <taxon>Fungi</taxon>
        <taxon>Dikarya</taxon>
        <taxon>Ascomycota</taxon>
        <taxon>Pezizomycotina</taxon>
        <taxon>Dothideomycetes</taxon>
        <taxon>Dothideomycetes incertae sedis</taxon>
        <taxon>Botryosphaeriales</taxon>
        <taxon>Botryosphaeriaceae</taxon>
        <taxon>Lasiodiplodia</taxon>
    </lineage>
</organism>
<proteinExistence type="predicted"/>
<accession>A0ACC2JTK0</accession>
<reference evidence="1" key="1">
    <citation type="submission" date="2022-12" db="EMBL/GenBank/DDBJ databases">
        <title>Genome Sequence of Lasiodiplodia mahajangana.</title>
        <authorList>
            <person name="Buettner E."/>
        </authorList>
    </citation>
    <scope>NUCLEOTIDE SEQUENCE</scope>
    <source>
        <strain evidence="1">VT137</strain>
    </source>
</reference>
<protein>
    <submittedName>
        <fullName evidence="1">Uncharacterized protein</fullName>
    </submittedName>
</protein>
<evidence type="ECO:0000313" key="1">
    <source>
        <dbReference type="EMBL" id="KAJ8130726.1"/>
    </source>
</evidence>
<name>A0ACC2JTK0_9PEZI</name>
<dbReference type="Proteomes" id="UP001153332">
    <property type="component" value="Unassembled WGS sequence"/>
</dbReference>
<dbReference type="EMBL" id="JAPUUL010000437">
    <property type="protein sequence ID" value="KAJ8130726.1"/>
    <property type="molecule type" value="Genomic_DNA"/>
</dbReference>
<keyword evidence="2" id="KW-1185">Reference proteome</keyword>
<comment type="caution">
    <text evidence="1">The sequence shown here is derived from an EMBL/GenBank/DDBJ whole genome shotgun (WGS) entry which is preliminary data.</text>
</comment>
<sequence length="1244" mass="141837">MALVPRTEDWRDQQPSSSNHRQVALPADHSALARMPPQTSNRWSRILEASEEGKGKELITLPISEQFTPHAGPRRPKIRHIEPRRRTSSPPHGKYESQPTNRRDLNDEERVNIKTGESKKAQTSHSIGRKVDSFLTPDSGDLTVHLELDLQEDLEDYMEEWARFSRLGQFKTAKKFFEQSFQHYSKSPYILVQYANLLLQQGKFRAVTELDDGPIYDLGKKSPQYEDLHLLRINWELIQLSARMHTLDSINDVSTLFVEIARVLGNLELAERPIGSTEIKILGLTLQLTSNLTLNMEWLRHGQRLVNAMPTLLRRLYSTLLREGRIWDFHDLLILIPTIREVDNMLRAIFDTGLIASLKKVISDWSISDEHDTPTTLALISILTHMVLEPIHTPVDQCMEIMNLSKPLALSILDHDPTSVRTRPYLRYLLAHSRFIDMTSHRAISSLVDRLDLSPGICFHRHPSQLPIYVPTGAETPYWASGEMSLRVKGSANLVCRAAKGFEDIRTEILSLQELIRLSENPRKEFDRLCELQLAEGDLTGYGQSLASTYLIAKTAPERDTLKFKIADLLSRLDNPQFCDSHWKWPIKMIMYKLQDRSRSQICSLLGKEIMDYQDMDVAVLEQISRKMPELKGWVDQQVAYQRDNSGFRAQNSDDDDGAGQPGIERDSFTRIREDDAGNHQHQTTEVERDSPTIQVAELENQKDAMHIAEEEREELEREVAKLERENRGLQKAESRARKAAKSEREKHTSEIARLKRERDNILREAERERERERVSESRATQLELEKHERQVSELEREAARRLEAEADKYEKQLAAVKEATNVQMTQAASSFELQREAMRKAITDMTYESVRQDEVALRREAEKKEKMLADLRLEGEKLISAISREMAAERENRITMRKLEEKILATTAQADKEKSVSLLVTEKLLEAAERVEMEARERNKQVSDQTGMESGFRAEAEQRDSQAEARKQPQEEPRGETQGQGNDSRPLHFEDAVGRKFVFPFETCKTWVDMKNLINLAFRNFGAMGVRVQAGNYDLLVDDAIILPQLWEFSIKPGSMVTMHMWPTSPSQSTDQESHPGSDESYFHGEHSMEDVYESRSTSLGEGPFQSSSSRLGSQHSSDQVPPPVPEVPGYPDEHPSPPAWGAQSPLLTSSPRGSSVAKSGGSEFEENVSRQTQRIVSDYSDSMRSGIETQGSSGHVPRRGQRLKGFLSTWRRRTFPSGVARTASSSNLSPNVVRGSEEILDE</sequence>
<evidence type="ECO:0000313" key="2">
    <source>
        <dbReference type="Proteomes" id="UP001153332"/>
    </source>
</evidence>